<dbReference type="Gene3D" id="1.10.150.870">
    <property type="match status" value="1"/>
</dbReference>
<comment type="caution">
    <text evidence="10">The sequence shown here is derived from an EMBL/GenBank/DDBJ whole genome shotgun (WGS) entry which is preliminary data.</text>
</comment>
<dbReference type="NCBIfam" id="NF004226">
    <property type="entry name" value="PRK05673.1"/>
    <property type="match status" value="1"/>
</dbReference>
<accession>A0A6N9TLA1</accession>
<dbReference type="Gene3D" id="2.40.50.140">
    <property type="entry name" value="Nucleic acid-binding proteins"/>
    <property type="match status" value="1"/>
</dbReference>
<evidence type="ECO:0000256" key="3">
    <source>
        <dbReference type="ARBA" id="ARBA00019114"/>
    </source>
</evidence>
<dbReference type="Pfam" id="PF07733">
    <property type="entry name" value="DNA_pol3_alpha"/>
    <property type="match status" value="1"/>
</dbReference>
<dbReference type="InterPro" id="IPR004013">
    <property type="entry name" value="PHP_dom"/>
</dbReference>
<dbReference type="GO" id="GO:0005737">
    <property type="term" value="C:cytoplasm"/>
    <property type="evidence" value="ECO:0007669"/>
    <property type="project" value="UniProtKB-SubCell"/>
</dbReference>
<dbReference type="InterPro" id="IPR029460">
    <property type="entry name" value="DNAPol_HHH"/>
</dbReference>
<dbReference type="GO" id="GO:0008408">
    <property type="term" value="F:3'-5' exonuclease activity"/>
    <property type="evidence" value="ECO:0007669"/>
    <property type="project" value="InterPro"/>
</dbReference>
<dbReference type="CDD" id="cd04485">
    <property type="entry name" value="DnaE_OBF"/>
    <property type="match status" value="1"/>
</dbReference>
<evidence type="ECO:0000313" key="10">
    <source>
        <dbReference type="EMBL" id="NDY41899.1"/>
    </source>
</evidence>
<name>A0A6N9TLA1_DISTH</name>
<dbReference type="InterPro" id="IPR004365">
    <property type="entry name" value="NA-bd_OB_tRNA"/>
</dbReference>
<proteinExistence type="predicted"/>
<dbReference type="Gene3D" id="3.20.20.140">
    <property type="entry name" value="Metal-dependent hydrolases"/>
    <property type="match status" value="1"/>
</dbReference>
<comment type="subcellular location">
    <subcellularLocation>
        <location evidence="1">Cytoplasm</location>
    </subcellularLocation>
</comment>
<dbReference type="PANTHER" id="PTHR32294:SF0">
    <property type="entry name" value="DNA POLYMERASE III SUBUNIT ALPHA"/>
    <property type="match status" value="1"/>
</dbReference>
<dbReference type="Pfam" id="PF17657">
    <property type="entry name" value="DNA_pol3_finger"/>
    <property type="match status" value="1"/>
</dbReference>
<evidence type="ECO:0000256" key="1">
    <source>
        <dbReference type="ARBA" id="ARBA00004496"/>
    </source>
</evidence>
<gene>
    <name evidence="10" type="primary">dnaE</name>
    <name evidence="10" type="ORF">G3N55_03430</name>
</gene>
<dbReference type="Proteomes" id="UP000469346">
    <property type="component" value="Unassembled WGS sequence"/>
</dbReference>
<dbReference type="InterPro" id="IPR040982">
    <property type="entry name" value="DNA_pol3_finger"/>
</dbReference>
<evidence type="ECO:0000256" key="6">
    <source>
        <dbReference type="ARBA" id="ARBA00022705"/>
    </source>
</evidence>
<dbReference type="Pfam" id="PF02811">
    <property type="entry name" value="PHP"/>
    <property type="match status" value="1"/>
</dbReference>
<dbReference type="GO" id="GO:0006260">
    <property type="term" value="P:DNA replication"/>
    <property type="evidence" value="ECO:0007669"/>
    <property type="project" value="UniProtKB-KW"/>
</dbReference>
<evidence type="ECO:0000256" key="2">
    <source>
        <dbReference type="ARBA" id="ARBA00012417"/>
    </source>
</evidence>
<dbReference type="SUPFAM" id="SSF160975">
    <property type="entry name" value="AF1531-like"/>
    <property type="match status" value="1"/>
</dbReference>
<keyword evidence="11" id="KW-1185">Reference proteome</keyword>
<dbReference type="PANTHER" id="PTHR32294">
    <property type="entry name" value="DNA POLYMERASE III SUBUNIT ALPHA"/>
    <property type="match status" value="1"/>
</dbReference>
<evidence type="ECO:0000256" key="5">
    <source>
        <dbReference type="ARBA" id="ARBA00022695"/>
    </source>
</evidence>
<evidence type="ECO:0000259" key="9">
    <source>
        <dbReference type="SMART" id="SM00481"/>
    </source>
</evidence>
<dbReference type="InterPro" id="IPR012340">
    <property type="entry name" value="NA-bd_OB-fold"/>
</dbReference>
<dbReference type="SUPFAM" id="SSF89550">
    <property type="entry name" value="PHP domain-like"/>
    <property type="match status" value="1"/>
</dbReference>
<dbReference type="InterPro" id="IPR016195">
    <property type="entry name" value="Pol/histidinol_Pase-like"/>
</dbReference>
<dbReference type="InterPro" id="IPR011708">
    <property type="entry name" value="DNA_pol3_alpha_NTPase_dom"/>
</dbReference>
<dbReference type="InterPro" id="IPR041931">
    <property type="entry name" value="DNA_pol3_alpha_thumb_dom"/>
</dbReference>
<protein>
    <recommendedName>
        <fullName evidence="3">DNA polymerase III subunit alpha</fullName>
        <ecNumber evidence="2">2.7.7.7</ecNumber>
    </recommendedName>
</protein>
<dbReference type="EMBL" id="JAAGRR010000023">
    <property type="protein sequence ID" value="NDY41899.1"/>
    <property type="molecule type" value="Genomic_DNA"/>
</dbReference>
<keyword evidence="5 10" id="KW-0548">Nucleotidyltransferase</keyword>
<dbReference type="Pfam" id="PF01336">
    <property type="entry name" value="tRNA_anti-codon"/>
    <property type="match status" value="1"/>
</dbReference>
<keyword evidence="7" id="KW-0239">DNA-directed DNA polymerase</keyword>
<evidence type="ECO:0000256" key="8">
    <source>
        <dbReference type="ARBA" id="ARBA00049244"/>
    </source>
</evidence>
<keyword evidence="4 10" id="KW-0808">Transferase</keyword>
<dbReference type="CDD" id="cd12113">
    <property type="entry name" value="PHP_PolIIIA_DnaE3"/>
    <property type="match status" value="1"/>
</dbReference>
<reference evidence="10 11" key="1">
    <citation type="submission" date="2020-02" db="EMBL/GenBank/DDBJ databases">
        <title>Comparative genomics of sulfur disproportionating microorganisms.</title>
        <authorList>
            <person name="Ward L.M."/>
            <person name="Bertran E."/>
            <person name="Johnston D.T."/>
        </authorList>
    </citation>
    <scope>NUCLEOTIDE SEQUENCE [LARGE SCALE GENOMIC DNA]</scope>
    <source>
        <strain evidence="10 11">DSM 100025</strain>
    </source>
</reference>
<evidence type="ECO:0000256" key="7">
    <source>
        <dbReference type="ARBA" id="ARBA00022932"/>
    </source>
</evidence>
<keyword evidence="6" id="KW-0235">DNA replication</keyword>
<feature type="domain" description="Polymerase/histidinol phosphatase N-terminal" evidence="9">
    <location>
        <begin position="5"/>
        <end position="72"/>
    </location>
</feature>
<dbReference type="GO" id="GO:0003676">
    <property type="term" value="F:nucleic acid binding"/>
    <property type="evidence" value="ECO:0007669"/>
    <property type="project" value="InterPro"/>
</dbReference>
<dbReference type="Pfam" id="PF14579">
    <property type="entry name" value="HHH_6"/>
    <property type="match status" value="1"/>
</dbReference>
<dbReference type="InterPro" id="IPR004805">
    <property type="entry name" value="DnaE2/DnaE/PolC"/>
</dbReference>
<dbReference type="GO" id="GO:0003887">
    <property type="term" value="F:DNA-directed DNA polymerase activity"/>
    <property type="evidence" value="ECO:0007669"/>
    <property type="project" value="UniProtKB-KW"/>
</dbReference>
<comment type="catalytic activity">
    <reaction evidence="8">
        <text>DNA(n) + a 2'-deoxyribonucleoside 5'-triphosphate = DNA(n+1) + diphosphate</text>
        <dbReference type="Rhea" id="RHEA:22508"/>
        <dbReference type="Rhea" id="RHEA-COMP:17339"/>
        <dbReference type="Rhea" id="RHEA-COMP:17340"/>
        <dbReference type="ChEBI" id="CHEBI:33019"/>
        <dbReference type="ChEBI" id="CHEBI:61560"/>
        <dbReference type="ChEBI" id="CHEBI:173112"/>
        <dbReference type="EC" id="2.7.7.7"/>
    </reaction>
</comment>
<evidence type="ECO:0000256" key="4">
    <source>
        <dbReference type="ARBA" id="ARBA00022679"/>
    </source>
</evidence>
<dbReference type="RefSeq" id="WP_163298051.1">
    <property type="nucleotide sequence ID" value="NZ_JAAGRR010000023.1"/>
</dbReference>
<organism evidence="10 11">
    <name type="scientific">Dissulfurirhabdus thermomarina</name>
    <dbReference type="NCBI Taxonomy" id="1765737"/>
    <lineage>
        <taxon>Bacteria</taxon>
        <taxon>Deltaproteobacteria</taxon>
        <taxon>Dissulfurirhabdaceae</taxon>
        <taxon>Dissulfurirhabdus</taxon>
    </lineage>
</organism>
<dbReference type="NCBIfam" id="NF005298">
    <property type="entry name" value="PRK06826.1"/>
    <property type="match status" value="1"/>
</dbReference>
<dbReference type="NCBIfam" id="TIGR00594">
    <property type="entry name" value="polc"/>
    <property type="match status" value="1"/>
</dbReference>
<dbReference type="AlphaFoldDB" id="A0A6N9TLA1"/>
<sequence>MEKFVHLHLHTEYSLLDGAIRLKDLFPRAKELGYDTLAITDHGNMYGALHFYQQALRHDIKPILGCECYVAPKGRKDRSAKSAGEAAYHLVLLAENATGYRNLLRLVTAAHFEGFYYKPRIDLDLLRDWNEGLIALSACLHGQIPAALLHGDRKGARALAETYARIFPGRFYIELQENGIPEQAVINRELAELARELGLPLVATNDCHYLTAEAARAHDVLLCIQTNRTVDDPNRMRFTTDRIYFTSPEEMAERFRDYPEALAATAEIAERCNVELELGRHRFPVYPLAEGETYEAKFEAMARAGLEERLAELGIEGEAQAPYRERLEEEIAVIKEKGFPSYFLIVADFINWAKSKGIPVGPGRGSAAGSLVAYSMRITDIDPVRYGLFFERFLNVERASLPDIDVDFCMRRRDEVLRYVAEKYGGEDFVAQIITFGQMKARAVIRDVGRAMGLAYPEVDRIAKLVPEQLGVTLERALQMEPRLAKLAEDDPKVAELLTVARALEGLPRHSSTHAAGVVISDRPMHEYLPLTKGQAGETVTQFDMKCVEKTGLIKFDFLGLKTLTVIDVALRLIRDHYGEEIDIGRIPLDDPATYELLSSGDTTGVFQLESSGMKDLLRRMRPSSFTDMIALVALYRPGPLESGMVDQFVKAKHGEMEVTYLLPELEPILQETYGVIVYQEQVMKIAQVLAGYSLGEGDLLRRAMGKKIPAEMAAQRDRFLTGARERGIPEDKARTIFDLMEKFAGYGFNKSHSAAYALIAYQTAWLKTHYLLPFLASLLTNELGNTDGVVKFIGEAKAQGVRVLPPDINRSDLDFTIEDDAIRFGLTAVKNVGAGAIEAILEARREGPFASFEDFCCRVDLRKVNKRVIESLIKCGAFDALGHRRSQLMEALDQALELGQSRQAERLSGQMSLFDAMAAGAAAPEPARLLILPDVPEWPDLERLRAEKEALGFYISGHPLDPYAADLDRLTTAHTENVAKLPDGTPVSLAGVIRSRKEITTKKGDRMAFIVLEDLRGSIEVVCFPEVYVRAAELLEGDRPVWVQGTYKKEDDRGVHKVLAETVEALEEARRRRISGLTLELRGDRLAPEDLEPLRQVLRRHPGPYPVRLGVVLPGEGRVLVALPDDLNVRLSPELTEDIEAVIGYPGLRIEYEPLAPADPEAETRAPRRAAR</sequence>
<evidence type="ECO:0000313" key="11">
    <source>
        <dbReference type="Proteomes" id="UP000469346"/>
    </source>
</evidence>
<dbReference type="SMART" id="SM00481">
    <property type="entry name" value="POLIIIAc"/>
    <property type="match status" value="1"/>
</dbReference>
<dbReference type="EC" id="2.7.7.7" evidence="2"/>
<dbReference type="Gene3D" id="1.10.10.1600">
    <property type="entry name" value="Bacterial DNA polymerase III alpha subunit, thumb domain"/>
    <property type="match status" value="1"/>
</dbReference>
<dbReference type="InterPro" id="IPR003141">
    <property type="entry name" value="Pol/His_phosphatase_N"/>
</dbReference>